<dbReference type="OrthoDB" id="1447144at2"/>
<dbReference type="PANTHER" id="PTHR35457">
    <property type="entry name" value="HEME A SYNTHASE"/>
    <property type="match status" value="1"/>
</dbReference>
<dbReference type="RefSeq" id="WP_126776036.1">
    <property type="nucleotide sequence ID" value="NZ_PIPM01000002.1"/>
</dbReference>
<dbReference type="EMBL" id="PIPM01000002">
    <property type="protein sequence ID" value="RUO35656.1"/>
    <property type="molecule type" value="Genomic_DNA"/>
</dbReference>
<organism evidence="13 14">
    <name type="scientific">Aliidiomarina sanyensis</name>
    <dbReference type="NCBI Taxonomy" id="1249555"/>
    <lineage>
        <taxon>Bacteria</taxon>
        <taxon>Pseudomonadati</taxon>
        <taxon>Pseudomonadota</taxon>
        <taxon>Gammaproteobacteria</taxon>
        <taxon>Alteromonadales</taxon>
        <taxon>Idiomarinaceae</taxon>
        <taxon>Aliidiomarina</taxon>
    </lineage>
</organism>
<dbReference type="GO" id="GO:0046872">
    <property type="term" value="F:metal ion binding"/>
    <property type="evidence" value="ECO:0007669"/>
    <property type="project" value="UniProtKB-KW"/>
</dbReference>
<reference evidence="13 14" key="1">
    <citation type="journal article" date="2011" name="Front. Microbiol.">
        <title>Genomic signatures of strain selection and enhancement in Bacillus atrophaeus var. globigii, a historical biowarfare simulant.</title>
        <authorList>
            <person name="Gibbons H.S."/>
            <person name="Broomall S.M."/>
            <person name="McNew L.A."/>
            <person name="Daligault H."/>
            <person name="Chapman C."/>
            <person name="Bruce D."/>
            <person name="Karavis M."/>
            <person name="Krepps M."/>
            <person name="McGregor P.A."/>
            <person name="Hong C."/>
            <person name="Park K.H."/>
            <person name="Akmal A."/>
            <person name="Feldman A."/>
            <person name="Lin J.S."/>
            <person name="Chang W.E."/>
            <person name="Higgs B.W."/>
            <person name="Demirev P."/>
            <person name="Lindquist J."/>
            <person name="Liem A."/>
            <person name="Fochler E."/>
            <person name="Read T.D."/>
            <person name="Tapia R."/>
            <person name="Johnson S."/>
            <person name="Bishop-Lilly K.A."/>
            <person name="Detter C."/>
            <person name="Han C."/>
            <person name="Sozhamannan S."/>
            <person name="Rosenzweig C.N."/>
            <person name="Skowronski E.W."/>
        </authorList>
    </citation>
    <scope>NUCLEOTIDE SEQUENCE [LARGE SCALE GENOMIC DNA]</scope>
    <source>
        <strain evidence="13 14">GYP-17</strain>
    </source>
</reference>
<feature type="transmembrane region" description="Helical" evidence="12">
    <location>
        <begin position="172"/>
        <end position="192"/>
    </location>
</feature>
<comment type="caution">
    <text evidence="13">The sequence shown here is derived from an EMBL/GenBank/DDBJ whole genome shotgun (WGS) entry which is preliminary data.</text>
</comment>
<proteinExistence type="predicted"/>
<keyword evidence="8" id="KW-0350">Heme biosynthesis</keyword>
<evidence type="ECO:0000256" key="9">
    <source>
        <dbReference type="ARBA" id="ARBA00023136"/>
    </source>
</evidence>
<evidence type="ECO:0000313" key="13">
    <source>
        <dbReference type="EMBL" id="RUO35656.1"/>
    </source>
</evidence>
<accession>A0A432WPC9</accession>
<dbReference type="InterPro" id="IPR003780">
    <property type="entry name" value="COX15/CtaA_fam"/>
</dbReference>
<evidence type="ECO:0000313" key="14">
    <source>
        <dbReference type="Proteomes" id="UP000288405"/>
    </source>
</evidence>
<feature type="transmembrane region" description="Helical" evidence="12">
    <location>
        <begin position="104"/>
        <end position="126"/>
    </location>
</feature>
<keyword evidence="14" id="KW-1185">Reference proteome</keyword>
<evidence type="ECO:0000256" key="7">
    <source>
        <dbReference type="ARBA" id="ARBA00023004"/>
    </source>
</evidence>
<keyword evidence="4" id="KW-0479">Metal-binding</keyword>
<comment type="pathway">
    <text evidence="11">Porphyrin-containing compound metabolism.</text>
</comment>
<dbReference type="Proteomes" id="UP000288405">
    <property type="component" value="Unassembled WGS sequence"/>
</dbReference>
<dbReference type="PANTHER" id="PTHR35457:SF1">
    <property type="entry name" value="HEME A SYNTHASE"/>
    <property type="match status" value="1"/>
</dbReference>
<evidence type="ECO:0000256" key="8">
    <source>
        <dbReference type="ARBA" id="ARBA00023133"/>
    </source>
</evidence>
<evidence type="ECO:0000256" key="2">
    <source>
        <dbReference type="ARBA" id="ARBA00022475"/>
    </source>
</evidence>
<evidence type="ECO:0000256" key="11">
    <source>
        <dbReference type="ARBA" id="ARBA00023444"/>
    </source>
</evidence>
<feature type="transmembrane region" description="Helical" evidence="12">
    <location>
        <begin position="72"/>
        <end position="92"/>
    </location>
</feature>
<name>A0A432WPC9_9GAMM</name>
<evidence type="ECO:0000256" key="10">
    <source>
        <dbReference type="ARBA" id="ARBA00023157"/>
    </source>
</evidence>
<evidence type="ECO:0000256" key="6">
    <source>
        <dbReference type="ARBA" id="ARBA00023002"/>
    </source>
</evidence>
<keyword evidence="7" id="KW-0408">Iron</keyword>
<feature type="transmembrane region" description="Helical" evidence="12">
    <location>
        <begin position="132"/>
        <end position="152"/>
    </location>
</feature>
<feature type="transmembrane region" description="Helical" evidence="12">
    <location>
        <begin position="307"/>
        <end position="324"/>
    </location>
</feature>
<comment type="subcellular location">
    <subcellularLocation>
        <location evidence="1">Membrane</location>
        <topology evidence="1">Multi-pass membrane protein</topology>
    </subcellularLocation>
</comment>
<dbReference type="GO" id="GO:0016491">
    <property type="term" value="F:oxidoreductase activity"/>
    <property type="evidence" value="ECO:0007669"/>
    <property type="project" value="UniProtKB-KW"/>
</dbReference>
<dbReference type="Pfam" id="PF02628">
    <property type="entry name" value="COX15-CtaA"/>
    <property type="match status" value="1"/>
</dbReference>
<keyword evidence="10" id="KW-1015">Disulfide bond</keyword>
<keyword evidence="5 12" id="KW-1133">Transmembrane helix</keyword>
<evidence type="ECO:0000256" key="3">
    <source>
        <dbReference type="ARBA" id="ARBA00022692"/>
    </source>
</evidence>
<protein>
    <submittedName>
        <fullName evidence="13">Cytochrome B</fullName>
    </submittedName>
</protein>
<dbReference type="InterPro" id="IPR050450">
    <property type="entry name" value="COX15/CtaA_HemeA_synthase"/>
</dbReference>
<keyword evidence="2" id="KW-1003">Cell membrane</keyword>
<dbReference type="AlphaFoldDB" id="A0A432WPC9"/>
<dbReference type="GO" id="GO:0016020">
    <property type="term" value="C:membrane"/>
    <property type="evidence" value="ECO:0007669"/>
    <property type="project" value="UniProtKB-SubCell"/>
</dbReference>
<evidence type="ECO:0000256" key="1">
    <source>
        <dbReference type="ARBA" id="ARBA00004141"/>
    </source>
</evidence>
<keyword evidence="3 12" id="KW-0812">Transmembrane</keyword>
<evidence type="ECO:0000256" key="12">
    <source>
        <dbReference type="SAM" id="Phobius"/>
    </source>
</evidence>
<keyword evidence="6" id="KW-0560">Oxidoreductase</keyword>
<gene>
    <name evidence="13" type="ORF">CWE11_02535</name>
</gene>
<evidence type="ECO:0000256" key="5">
    <source>
        <dbReference type="ARBA" id="ARBA00022989"/>
    </source>
</evidence>
<evidence type="ECO:0000256" key="4">
    <source>
        <dbReference type="ARBA" id="ARBA00022723"/>
    </source>
</evidence>
<keyword evidence="9 12" id="KW-0472">Membrane</keyword>
<feature type="transmembrane region" description="Helical" evidence="12">
    <location>
        <begin position="275"/>
        <end position="301"/>
    </location>
</feature>
<sequence>MKKLTAFSLGFVLVVIILGAYTRLTDAGLGCPDWPGCYGFLTVPHAEYRVEKAEMRFPEAPLDHFKAWNEMIHRYAAGILGLLVLAMAIIAIRRRRAGVTNKPYKLPIGLLALITFQAALGAWTVTMALQPVIVMLHLMGGFTTFTLLALLYMREAEVPIPLEHSMVPLQKIAMVALVVVIIQIMLGGWVAANYAALACTALPICEGNWWSRLDLLGALTVPPADNYEFGVHNYEQRMTMHVFHRIGAFVVLAVMAKLLWSMWQRATTEWFKRMTLVLTVLLVVQIALGVTNVVASLPLLIAVAHNAVGALLMVALVILNYSLVKIKQQQKEVSHG</sequence>
<dbReference type="GO" id="GO:0006784">
    <property type="term" value="P:heme A biosynthetic process"/>
    <property type="evidence" value="ECO:0007669"/>
    <property type="project" value="InterPro"/>
</dbReference>
<feature type="transmembrane region" description="Helical" evidence="12">
    <location>
        <begin position="242"/>
        <end position="263"/>
    </location>
</feature>